<keyword evidence="3 5" id="KW-0732">Signal</keyword>
<feature type="signal peptide" evidence="5">
    <location>
        <begin position="1"/>
        <end position="22"/>
    </location>
</feature>
<dbReference type="Proteomes" id="UP001187415">
    <property type="component" value="Unassembled WGS sequence"/>
</dbReference>
<reference evidence="7" key="1">
    <citation type="submission" date="2023-07" db="EMBL/GenBank/DDBJ databases">
        <title>Chromosome-level Genome Assembly of Striped Snakehead (Channa striata).</title>
        <authorList>
            <person name="Liu H."/>
        </authorList>
    </citation>
    <scope>NUCLEOTIDE SEQUENCE</scope>
    <source>
        <strain evidence="7">Gz</strain>
        <tissue evidence="7">Muscle</tissue>
    </source>
</reference>
<dbReference type="PANTHER" id="PTHR22923:SF102">
    <property type="entry name" value="CEREBELLIN 13-RELATED"/>
    <property type="match status" value="1"/>
</dbReference>
<dbReference type="SUPFAM" id="SSF49842">
    <property type="entry name" value="TNF-like"/>
    <property type="match status" value="1"/>
</dbReference>
<dbReference type="GO" id="GO:0005576">
    <property type="term" value="C:extracellular region"/>
    <property type="evidence" value="ECO:0007669"/>
    <property type="project" value="UniProtKB-SubCell"/>
</dbReference>
<keyword evidence="4" id="KW-0175">Coiled coil</keyword>
<dbReference type="InterPro" id="IPR008983">
    <property type="entry name" value="Tumour_necrosis_fac-like_dom"/>
</dbReference>
<dbReference type="SMART" id="SM00110">
    <property type="entry name" value="C1Q"/>
    <property type="match status" value="1"/>
</dbReference>
<feature type="domain" description="C1q" evidence="6">
    <location>
        <begin position="47"/>
        <end position="183"/>
    </location>
</feature>
<evidence type="ECO:0000256" key="3">
    <source>
        <dbReference type="ARBA" id="ARBA00022729"/>
    </source>
</evidence>
<evidence type="ECO:0000313" key="7">
    <source>
        <dbReference type="EMBL" id="KAK2855797.1"/>
    </source>
</evidence>
<dbReference type="AlphaFoldDB" id="A0AA88NBY1"/>
<evidence type="ECO:0000256" key="1">
    <source>
        <dbReference type="ARBA" id="ARBA00004613"/>
    </source>
</evidence>
<accession>A0AA88NBY1</accession>
<name>A0AA88NBY1_CHASR</name>
<dbReference type="EMBL" id="JAUPFM010000003">
    <property type="protein sequence ID" value="KAK2855797.1"/>
    <property type="molecule type" value="Genomic_DNA"/>
</dbReference>
<sequence length="183" mass="20409">MVSWWSLLLFGVFVLVETETLAERHEDQRDLLLQQLMSRLEKLEADKGRSQVAFSASLVTTEHETFQGPFETSSSLVFRKVTTNIGNAYNPETGVFTAPTKGLYYIRFTGSFGNSNVLNAAVLKNGENMFATYNTVGHHSSDSNGMSLVLEEGDQVWVVLWASSSIFDQSRLSTFSGFLVFPM</sequence>
<comment type="subcellular location">
    <subcellularLocation>
        <location evidence="1">Secreted</location>
    </subcellularLocation>
</comment>
<organism evidence="7 8">
    <name type="scientific">Channa striata</name>
    <name type="common">Snakehead murrel</name>
    <name type="synonym">Ophicephalus striatus</name>
    <dbReference type="NCBI Taxonomy" id="64152"/>
    <lineage>
        <taxon>Eukaryota</taxon>
        <taxon>Metazoa</taxon>
        <taxon>Chordata</taxon>
        <taxon>Craniata</taxon>
        <taxon>Vertebrata</taxon>
        <taxon>Euteleostomi</taxon>
        <taxon>Actinopterygii</taxon>
        <taxon>Neopterygii</taxon>
        <taxon>Teleostei</taxon>
        <taxon>Neoteleostei</taxon>
        <taxon>Acanthomorphata</taxon>
        <taxon>Anabantaria</taxon>
        <taxon>Anabantiformes</taxon>
        <taxon>Channoidei</taxon>
        <taxon>Channidae</taxon>
        <taxon>Channa</taxon>
    </lineage>
</organism>
<keyword evidence="2" id="KW-0964">Secreted</keyword>
<dbReference type="PROSITE" id="PS50871">
    <property type="entry name" value="C1Q"/>
    <property type="match status" value="1"/>
</dbReference>
<dbReference type="PANTHER" id="PTHR22923">
    <property type="entry name" value="CEREBELLIN-RELATED"/>
    <property type="match status" value="1"/>
</dbReference>
<dbReference type="Gene3D" id="2.60.120.40">
    <property type="match status" value="1"/>
</dbReference>
<feature type="coiled-coil region" evidence="4">
    <location>
        <begin position="15"/>
        <end position="53"/>
    </location>
</feature>
<evidence type="ECO:0000259" key="6">
    <source>
        <dbReference type="PROSITE" id="PS50871"/>
    </source>
</evidence>
<keyword evidence="8" id="KW-1185">Reference proteome</keyword>
<dbReference type="Pfam" id="PF00386">
    <property type="entry name" value="C1q"/>
    <property type="match status" value="1"/>
</dbReference>
<gene>
    <name evidence="7" type="ORF">Q5P01_004532</name>
</gene>
<evidence type="ECO:0000256" key="4">
    <source>
        <dbReference type="SAM" id="Coils"/>
    </source>
</evidence>
<proteinExistence type="predicted"/>
<evidence type="ECO:0000256" key="5">
    <source>
        <dbReference type="SAM" id="SignalP"/>
    </source>
</evidence>
<evidence type="ECO:0000256" key="2">
    <source>
        <dbReference type="ARBA" id="ARBA00022525"/>
    </source>
</evidence>
<feature type="chain" id="PRO_5041678547" description="C1q domain-containing protein" evidence="5">
    <location>
        <begin position="23"/>
        <end position="183"/>
    </location>
</feature>
<dbReference type="PRINTS" id="PR00007">
    <property type="entry name" value="COMPLEMNTC1Q"/>
</dbReference>
<dbReference type="InterPro" id="IPR001073">
    <property type="entry name" value="C1q_dom"/>
</dbReference>
<comment type="caution">
    <text evidence="7">The sequence shown here is derived from an EMBL/GenBank/DDBJ whole genome shotgun (WGS) entry which is preliminary data.</text>
</comment>
<protein>
    <recommendedName>
        <fullName evidence="6">C1q domain-containing protein</fullName>
    </recommendedName>
</protein>
<evidence type="ECO:0000313" key="8">
    <source>
        <dbReference type="Proteomes" id="UP001187415"/>
    </source>
</evidence>
<dbReference type="InterPro" id="IPR050822">
    <property type="entry name" value="Cerebellin_Synaptic_Org"/>
</dbReference>